<dbReference type="RefSeq" id="WP_179258350.1">
    <property type="nucleotide sequence ID" value="NZ_MTHB01000110.1"/>
</dbReference>
<keyword evidence="6" id="KW-0808">Transferase</keyword>
<feature type="binding site" evidence="12">
    <location>
        <position position="62"/>
    </location>
    <ligand>
        <name>CoA</name>
        <dbReference type="ChEBI" id="CHEBI:57287"/>
    </ligand>
</feature>
<dbReference type="GO" id="GO:0000287">
    <property type="term" value="F:magnesium ion binding"/>
    <property type="evidence" value="ECO:0007669"/>
    <property type="project" value="InterPro"/>
</dbReference>
<evidence type="ECO:0000256" key="6">
    <source>
        <dbReference type="ARBA" id="ARBA00022679"/>
    </source>
</evidence>
<evidence type="ECO:0000256" key="13">
    <source>
        <dbReference type="PIRSR" id="PIRSR603542-2"/>
    </source>
</evidence>
<dbReference type="InterPro" id="IPR037143">
    <property type="entry name" value="4-PPantetheinyl_Trfase_dom_sf"/>
</dbReference>
<comment type="subunit">
    <text evidence="4">EntB, EntD, EntE, and EntF form a multienzyme complex called enterobactin synthase.</text>
</comment>
<evidence type="ECO:0000256" key="11">
    <source>
        <dbReference type="ARBA" id="ARBA00049191"/>
    </source>
</evidence>
<keyword evidence="13" id="KW-0460">Magnesium</keyword>
<gene>
    <name evidence="15" type="ORF">BSU04_18090</name>
</gene>
<dbReference type="Proteomes" id="UP000214720">
    <property type="component" value="Unassembled WGS sequence"/>
</dbReference>
<dbReference type="AlphaFoldDB" id="A0A226X0E7"/>
<evidence type="ECO:0000256" key="4">
    <source>
        <dbReference type="ARBA" id="ARBA00011503"/>
    </source>
</evidence>
<feature type="binding site" evidence="13">
    <location>
        <position position="16"/>
    </location>
    <ligand>
        <name>Mg(2+)</name>
        <dbReference type="ChEBI" id="CHEBI:18420"/>
    </ligand>
</feature>
<evidence type="ECO:0000259" key="14">
    <source>
        <dbReference type="Pfam" id="PF01648"/>
    </source>
</evidence>
<comment type="similarity">
    <text evidence="3">Belongs to the P-Pant transferase superfamily. EntD family.</text>
</comment>
<feature type="binding site" evidence="12">
    <location>
        <position position="16"/>
    </location>
    <ligand>
        <name>CoA</name>
        <dbReference type="ChEBI" id="CHEBI:57287"/>
    </ligand>
</feature>
<evidence type="ECO:0000256" key="10">
    <source>
        <dbReference type="ARBA" id="ARBA00049176"/>
    </source>
</evidence>
<keyword evidence="7" id="KW-0259">Enterobactin biosynthesis</keyword>
<evidence type="ECO:0000256" key="5">
    <source>
        <dbReference type="ARBA" id="ARBA00019087"/>
    </source>
</evidence>
<comment type="catalytic activity">
    <reaction evidence="11">
        <text>apo-[peptidyl-carrier protein] + CoA = holo-[peptidyl-carrier protein] + adenosine 3',5'-bisphosphate + H(+)</text>
        <dbReference type="Rhea" id="RHEA:46228"/>
        <dbReference type="Rhea" id="RHEA-COMP:11479"/>
        <dbReference type="Rhea" id="RHEA-COMP:11480"/>
        <dbReference type="ChEBI" id="CHEBI:15378"/>
        <dbReference type="ChEBI" id="CHEBI:29999"/>
        <dbReference type="ChEBI" id="CHEBI:57287"/>
        <dbReference type="ChEBI" id="CHEBI:58343"/>
        <dbReference type="ChEBI" id="CHEBI:64479"/>
    </reaction>
</comment>
<dbReference type="UniPathway" id="UPA00017"/>
<comment type="cofactor">
    <cofactor evidence="13">
        <name>Mg(2+)</name>
        <dbReference type="ChEBI" id="CHEBI:18420"/>
    </cofactor>
</comment>
<evidence type="ECO:0000256" key="2">
    <source>
        <dbReference type="ARBA" id="ARBA00004993"/>
    </source>
</evidence>
<protein>
    <recommendedName>
        <fullName evidence="5">Enterobactin synthase component D</fullName>
    </recommendedName>
    <alternativeName>
        <fullName evidence="8">4'-phosphopantetheinyl transferase EntD</fullName>
    </alternativeName>
    <alternativeName>
        <fullName evidence="9">Enterochelin synthase D</fullName>
    </alternativeName>
</protein>
<sequence length="132" mass="14950">MSSAEFESDLTQPGADLRAILDLQLLHKIKYSIMDEREADLLLCSKTLSFVEGGTLLFSAKESLFKALFYQVGDWFDFDAARLTGFNSEEHVFRQLTRSLAPHLFAGRQFCGTYRAFDDKLLTLIVWDSAAV</sequence>
<dbReference type="InterPro" id="IPR008278">
    <property type="entry name" value="4-PPantetheinyl_Trfase_dom"/>
</dbReference>
<dbReference type="SUPFAM" id="SSF56214">
    <property type="entry name" value="4'-phosphopantetheinyl transferase"/>
    <property type="match status" value="1"/>
</dbReference>
<evidence type="ECO:0000256" key="12">
    <source>
        <dbReference type="PIRSR" id="PIRSR603542-1"/>
    </source>
</evidence>
<comment type="function">
    <text evidence="1">Involved in the biosynthesis of the siderophore enterobactin (enterochelin), which is a macrocyclic trimeric lactone of N-(2,3-dihydroxybenzoyl)-serine. The serine trilactone serves as a scaffolding for the three catechol functionalities that provide hexadentate coordination for the tightly ligated iron(2+) atoms. Plays an essential role in the assembly of the enterobactin by catalyzing the transfer of the 4'-phosphopantetheine (Ppant) moiety from coenzyme A to the apo-domains of both EntB (ArCP domain) and EntF (PCP domain) to yield their holo-forms which make them competent for the activation of 2,3-dihydroxybenzoate (DHB) and L-serine, respectively.</text>
</comment>
<evidence type="ECO:0000256" key="1">
    <source>
        <dbReference type="ARBA" id="ARBA00003937"/>
    </source>
</evidence>
<evidence type="ECO:0000256" key="3">
    <source>
        <dbReference type="ARBA" id="ARBA00008342"/>
    </source>
</evidence>
<dbReference type="EMBL" id="MTHB01000110">
    <property type="protein sequence ID" value="OXC76921.1"/>
    <property type="molecule type" value="Genomic_DNA"/>
</dbReference>
<dbReference type="GO" id="GO:0008897">
    <property type="term" value="F:holo-[acyl-carrier-protein] synthase activity"/>
    <property type="evidence" value="ECO:0007669"/>
    <property type="project" value="InterPro"/>
</dbReference>
<evidence type="ECO:0000313" key="15">
    <source>
        <dbReference type="EMBL" id="OXC76921.1"/>
    </source>
</evidence>
<feature type="binding site" evidence="12">
    <location>
        <position position="66"/>
    </location>
    <ligand>
        <name>CoA</name>
        <dbReference type="ChEBI" id="CHEBI:57287"/>
    </ligand>
</feature>
<dbReference type="Pfam" id="PF01648">
    <property type="entry name" value="ACPS"/>
    <property type="match status" value="1"/>
</dbReference>
<accession>A0A226X0E7</accession>
<organism evidence="15">
    <name type="scientific">Caballeronia sordidicola</name>
    <name type="common">Burkholderia sordidicola</name>
    <dbReference type="NCBI Taxonomy" id="196367"/>
    <lineage>
        <taxon>Bacteria</taxon>
        <taxon>Pseudomonadati</taxon>
        <taxon>Pseudomonadota</taxon>
        <taxon>Betaproteobacteria</taxon>
        <taxon>Burkholderiales</taxon>
        <taxon>Burkholderiaceae</taxon>
        <taxon>Caballeronia</taxon>
    </lineage>
</organism>
<proteinExistence type="inferred from homology"/>
<dbReference type="PANTHER" id="PTHR38096:SF1">
    <property type="entry name" value="ENTEROBACTIN SYNTHASE COMPONENT D"/>
    <property type="match status" value="1"/>
</dbReference>
<comment type="caution">
    <text evidence="15">The sequence shown here is derived from an EMBL/GenBank/DDBJ whole genome shotgun (WGS) entry which is preliminary data.</text>
</comment>
<comment type="pathway">
    <text evidence="2">Siderophore biosynthesis; enterobactin biosynthesis.</text>
</comment>
<dbReference type="InterPro" id="IPR003542">
    <property type="entry name" value="Enbac_synth_compD-like"/>
</dbReference>
<name>A0A226X0E7_CABSO</name>
<dbReference type="GO" id="GO:0005886">
    <property type="term" value="C:plasma membrane"/>
    <property type="evidence" value="ECO:0007669"/>
    <property type="project" value="TreeGrafter"/>
</dbReference>
<dbReference type="GO" id="GO:0009239">
    <property type="term" value="P:enterobactin biosynthetic process"/>
    <property type="evidence" value="ECO:0007669"/>
    <property type="project" value="UniProtKB-UniPathway"/>
</dbReference>
<evidence type="ECO:0000256" key="8">
    <source>
        <dbReference type="ARBA" id="ARBA00029894"/>
    </source>
</evidence>
<feature type="domain" description="4'-phosphopantetheinyl transferase" evidence="14">
    <location>
        <begin position="25"/>
        <end position="102"/>
    </location>
</feature>
<dbReference type="PANTHER" id="PTHR38096">
    <property type="entry name" value="ENTEROBACTIN SYNTHASE COMPONENT D"/>
    <property type="match status" value="1"/>
</dbReference>
<reference evidence="15" key="1">
    <citation type="submission" date="2017-01" db="EMBL/GenBank/DDBJ databases">
        <authorList>
            <person name="Mah S.A."/>
            <person name="Swanson W.J."/>
            <person name="Moy G.W."/>
            <person name="Vacquier V.D."/>
        </authorList>
    </citation>
    <scope>NUCLEOTIDE SEQUENCE</scope>
    <source>
        <strain evidence="15">PAMC 26633</strain>
    </source>
</reference>
<evidence type="ECO:0000256" key="7">
    <source>
        <dbReference type="ARBA" id="ARBA00023191"/>
    </source>
</evidence>
<comment type="catalytic activity">
    <reaction evidence="10">
        <text>apo-[aryl-carrier protein] + CoA = holo-[aryl-carrier protein] + adenosine 3',5'-bisphosphate + H(+)</text>
        <dbReference type="Rhea" id="RHEA:48404"/>
        <dbReference type="Rhea" id="RHEA-COMP:15903"/>
        <dbReference type="Rhea" id="RHEA-COMP:17557"/>
        <dbReference type="ChEBI" id="CHEBI:15378"/>
        <dbReference type="ChEBI" id="CHEBI:29999"/>
        <dbReference type="ChEBI" id="CHEBI:57287"/>
        <dbReference type="ChEBI" id="CHEBI:58343"/>
        <dbReference type="ChEBI" id="CHEBI:64479"/>
    </reaction>
</comment>
<dbReference type="GO" id="GO:0009366">
    <property type="term" value="C:enterobactin synthetase complex"/>
    <property type="evidence" value="ECO:0007669"/>
    <property type="project" value="InterPro"/>
</dbReference>
<evidence type="ECO:0000256" key="9">
    <source>
        <dbReference type="ARBA" id="ARBA00031996"/>
    </source>
</evidence>
<keyword evidence="13" id="KW-0479">Metal-binding</keyword>